<keyword evidence="5" id="KW-0067">ATP-binding</keyword>
<dbReference type="InterPro" id="IPR050494">
    <property type="entry name" value="Ser_Thr_dual-spec_kinase"/>
</dbReference>
<keyword evidence="4" id="KW-0418">Kinase</keyword>
<evidence type="ECO:0000256" key="3">
    <source>
        <dbReference type="ARBA" id="ARBA00022741"/>
    </source>
</evidence>
<dbReference type="GO" id="GO:0007224">
    <property type="term" value="P:smoothened signaling pathway"/>
    <property type="evidence" value="ECO:0007669"/>
    <property type="project" value="TreeGrafter"/>
</dbReference>
<accession>A0A4Z2BAU2</accession>
<dbReference type="GO" id="GO:0004674">
    <property type="term" value="F:protein serine/threonine kinase activity"/>
    <property type="evidence" value="ECO:0007669"/>
    <property type="project" value="UniProtKB-KW"/>
</dbReference>
<evidence type="ECO:0000256" key="5">
    <source>
        <dbReference type="ARBA" id="ARBA00022840"/>
    </source>
</evidence>
<sequence>MGSGVYGQVAKCLNKTTKEMVAVKVFCNTGGIHEARWEVRQVVQLLGQPEDHLLCQGIYTRKYFLEEEGGDGPTWRLKTPEEYMSGTHEKIRTDIRNCKYQCLDDLVHVSSSMIYPLRSPADHEDRRQFVDLLKCLLTVNSEKRISSSRALQHPFIMMSHLLDPGYES</sequence>
<evidence type="ECO:0000313" key="6">
    <source>
        <dbReference type="EMBL" id="TNM88969.1"/>
    </source>
</evidence>
<keyword evidence="2" id="KW-0808">Transferase</keyword>
<keyword evidence="7" id="KW-1185">Reference proteome</keyword>
<evidence type="ECO:0008006" key="8">
    <source>
        <dbReference type="Google" id="ProtNLM"/>
    </source>
</evidence>
<dbReference type="AlphaFoldDB" id="A0A4Z2BAU2"/>
<dbReference type="GO" id="GO:0003714">
    <property type="term" value="F:transcription corepressor activity"/>
    <property type="evidence" value="ECO:0007669"/>
    <property type="project" value="TreeGrafter"/>
</dbReference>
<dbReference type="GO" id="GO:0045944">
    <property type="term" value="P:positive regulation of transcription by RNA polymerase II"/>
    <property type="evidence" value="ECO:0007669"/>
    <property type="project" value="TreeGrafter"/>
</dbReference>
<protein>
    <recommendedName>
        <fullName evidence="8">Protein kinase domain-containing protein</fullName>
    </recommendedName>
</protein>
<keyword evidence="1" id="KW-0723">Serine/threonine-protein kinase</keyword>
<evidence type="ECO:0000313" key="7">
    <source>
        <dbReference type="Proteomes" id="UP000516260"/>
    </source>
</evidence>
<dbReference type="GO" id="GO:0042771">
    <property type="term" value="P:intrinsic apoptotic signaling pathway in response to DNA damage by p53 class mediator"/>
    <property type="evidence" value="ECO:0007669"/>
    <property type="project" value="TreeGrafter"/>
</dbReference>
<dbReference type="GO" id="GO:0046332">
    <property type="term" value="F:SMAD binding"/>
    <property type="evidence" value="ECO:0007669"/>
    <property type="project" value="TreeGrafter"/>
</dbReference>
<gene>
    <name evidence="6" type="ORF">fugu_005223</name>
</gene>
<evidence type="ECO:0000256" key="4">
    <source>
        <dbReference type="ARBA" id="ARBA00022777"/>
    </source>
</evidence>
<dbReference type="PANTHER" id="PTHR24058:SF53">
    <property type="entry name" value="HOMEODOMAIN-INTERACTING PROTEIN KINASE 2"/>
    <property type="match status" value="1"/>
</dbReference>
<proteinExistence type="predicted"/>
<dbReference type="Proteomes" id="UP000516260">
    <property type="component" value="Chromosome 5"/>
</dbReference>
<comment type="caution">
    <text evidence="6">The sequence shown here is derived from an EMBL/GenBank/DDBJ whole genome shotgun (WGS) entry which is preliminary data.</text>
</comment>
<dbReference type="GO" id="GO:0005524">
    <property type="term" value="F:ATP binding"/>
    <property type="evidence" value="ECO:0007669"/>
    <property type="project" value="UniProtKB-KW"/>
</dbReference>
<keyword evidence="3" id="KW-0547">Nucleotide-binding</keyword>
<evidence type="ECO:0000256" key="2">
    <source>
        <dbReference type="ARBA" id="ARBA00022679"/>
    </source>
</evidence>
<organism evidence="6 7">
    <name type="scientific">Takifugu bimaculatus</name>
    <dbReference type="NCBI Taxonomy" id="433685"/>
    <lineage>
        <taxon>Eukaryota</taxon>
        <taxon>Metazoa</taxon>
        <taxon>Chordata</taxon>
        <taxon>Craniata</taxon>
        <taxon>Vertebrata</taxon>
        <taxon>Euteleostomi</taxon>
        <taxon>Actinopterygii</taxon>
        <taxon>Neopterygii</taxon>
        <taxon>Teleostei</taxon>
        <taxon>Neoteleostei</taxon>
        <taxon>Acanthomorphata</taxon>
        <taxon>Eupercaria</taxon>
        <taxon>Tetraodontiformes</taxon>
        <taxon>Tetradontoidea</taxon>
        <taxon>Tetraodontidae</taxon>
        <taxon>Takifugu</taxon>
    </lineage>
</organism>
<dbReference type="PANTHER" id="PTHR24058">
    <property type="entry name" value="DUAL SPECIFICITY PROTEIN KINASE"/>
    <property type="match status" value="1"/>
</dbReference>
<dbReference type="Gene3D" id="1.10.510.10">
    <property type="entry name" value="Transferase(Phosphotransferase) domain 1"/>
    <property type="match status" value="1"/>
</dbReference>
<name>A0A4Z2BAU2_9TELE</name>
<dbReference type="SUPFAM" id="SSF56112">
    <property type="entry name" value="Protein kinase-like (PK-like)"/>
    <property type="match status" value="1"/>
</dbReference>
<dbReference type="InterPro" id="IPR011009">
    <property type="entry name" value="Kinase-like_dom_sf"/>
</dbReference>
<evidence type="ECO:0000256" key="1">
    <source>
        <dbReference type="ARBA" id="ARBA00022527"/>
    </source>
</evidence>
<dbReference type="EMBL" id="SWLE01000018">
    <property type="protein sequence ID" value="TNM88969.1"/>
    <property type="molecule type" value="Genomic_DNA"/>
</dbReference>
<dbReference type="Gene3D" id="3.30.200.20">
    <property type="entry name" value="Phosphorylase Kinase, domain 1"/>
    <property type="match status" value="1"/>
</dbReference>
<dbReference type="GO" id="GO:0005737">
    <property type="term" value="C:cytoplasm"/>
    <property type="evidence" value="ECO:0007669"/>
    <property type="project" value="TreeGrafter"/>
</dbReference>
<dbReference type="GO" id="GO:0003713">
    <property type="term" value="F:transcription coactivator activity"/>
    <property type="evidence" value="ECO:0007669"/>
    <property type="project" value="TreeGrafter"/>
</dbReference>
<dbReference type="GO" id="GO:0004713">
    <property type="term" value="F:protein tyrosine kinase activity"/>
    <property type="evidence" value="ECO:0007669"/>
    <property type="project" value="TreeGrafter"/>
</dbReference>
<dbReference type="GO" id="GO:0016605">
    <property type="term" value="C:PML body"/>
    <property type="evidence" value="ECO:0007669"/>
    <property type="project" value="TreeGrafter"/>
</dbReference>
<reference evidence="6 7" key="1">
    <citation type="submission" date="2019-04" db="EMBL/GenBank/DDBJ databases">
        <title>The sequence and de novo assembly of Takifugu bimaculatus genome using PacBio and Hi-C technologies.</title>
        <authorList>
            <person name="Xu P."/>
            <person name="Liu B."/>
            <person name="Zhou Z."/>
        </authorList>
    </citation>
    <scope>NUCLEOTIDE SEQUENCE [LARGE SCALE GENOMIC DNA]</scope>
    <source>
        <strain evidence="6">TB-2018</strain>
        <tissue evidence="6">Muscle</tissue>
    </source>
</reference>